<evidence type="ECO:0000313" key="2">
    <source>
        <dbReference type="Proteomes" id="UP000248329"/>
    </source>
</evidence>
<reference evidence="1" key="1">
    <citation type="submission" date="2018-01" db="EMBL/GenBank/DDBJ databases">
        <authorList>
            <person name="Krukenberg V."/>
        </authorList>
    </citation>
    <scope>NUCLEOTIDE SEQUENCE</scope>
    <source>
        <strain evidence="1">E20ANME2</strain>
    </source>
</reference>
<sequence length="80" mass="8945">MTEASPAHIYTNESITPLSVSVLIVASLGTGIDLSFLSIITLNIYFENSKQVRDYMDAGIFHAIVERLEQILTVFENINR</sequence>
<comment type="caution">
    <text evidence="1">The sequence shown here is derived from an EMBL/GenBank/DDBJ whole genome shotgun (WGS) entry which is preliminary data.</text>
</comment>
<evidence type="ECO:0000313" key="1">
    <source>
        <dbReference type="EMBL" id="PXF58939.1"/>
    </source>
</evidence>
<proteinExistence type="predicted"/>
<accession>A0AC61L0A0</accession>
<name>A0AC61L0A0_9EURY</name>
<dbReference type="EMBL" id="PQXF01000030">
    <property type="protein sequence ID" value="PXF58939.1"/>
    <property type="molecule type" value="Genomic_DNA"/>
</dbReference>
<gene>
    <name evidence="1" type="ORF">C4B59_12420</name>
</gene>
<dbReference type="Proteomes" id="UP000248329">
    <property type="component" value="Unassembled WGS sequence"/>
</dbReference>
<protein>
    <submittedName>
        <fullName evidence="1">Uncharacterized protein</fullName>
    </submittedName>
</protein>
<organism evidence="1 2">
    <name type="scientific">Candidatus Methanogaster sp</name>
    <dbReference type="NCBI Taxonomy" id="3386292"/>
    <lineage>
        <taxon>Archaea</taxon>
        <taxon>Methanobacteriati</taxon>
        <taxon>Methanobacteriota</taxon>
        <taxon>Stenosarchaea group</taxon>
        <taxon>Methanomicrobia</taxon>
        <taxon>Methanosarcinales</taxon>
        <taxon>ANME-2 cluster</taxon>
        <taxon>Candidatus Methanogasteraceae</taxon>
        <taxon>Candidatus Methanogaster</taxon>
    </lineage>
</organism>